<dbReference type="EMBL" id="FNKX01000002">
    <property type="protein sequence ID" value="SDR51039.1"/>
    <property type="molecule type" value="Genomic_DNA"/>
</dbReference>
<protein>
    <submittedName>
        <fullName evidence="2">Uncharacterized protein</fullName>
    </submittedName>
</protein>
<dbReference type="Proteomes" id="UP000199365">
    <property type="component" value="Unassembled WGS sequence"/>
</dbReference>
<evidence type="ECO:0000313" key="3">
    <source>
        <dbReference type="Proteomes" id="UP000199365"/>
    </source>
</evidence>
<gene>
    <name evidence="2" type="ORF">SAMN05445850_5184</name>
</gene>
<keyword evidence="1" id="KW-0732">Signal</keyword>
<name>A0A1H1JMX2_9BURK</name>
<accession>A0A1H1JMX2</accession>
<evidence type="ECO:0000313" key="2">
    <source>
        <dbReference type="EMBL" id="SDR51039.1"/>
    </source>
</evidence>
<reference evidence="3" key="1">
    <citation type="submission" date="2016-10" db="EMBL/GenBank/DDBJ databases">
        <authorList>
            <person name="Varghese N."/>
            <person name="Submissions S."/>
        </authorList>
    </citation>
    <scope>NUCLEOTIDE SEQUENCE [LARGE SCALE GENOMIC DNA]</scope>
    <source>
        <strain evidence="3">DUS833</strain>
    </source>
</reference>
<sequence length="184" mass="18857">MNSQRLSMLSATAIALLSLNGAAHAGSACSASLLNGAYGFSAVGQVIGLIDSAGVHQFVTQLALNDVSLVTFDGSKHFTRIDVGTTNGAPKNGVTSFTGAQSGAYTVNPDCTGTMTIKYDSGVVLGLEIVVTDDARLIKAIIISETVPSVGPTVDAVNCTTTSCSEAVQVSLEGRKVEAFGFRH</sequence>
<dbReference type="RefSeq" id="WP_143037234.1">
    <property type="nucleotide sequence ID" value="NZ_FNKX01000002.1"/>
</dbReference>
<feature type="signal peptide" evidence="1">
    <location>
        <begin position="1"/>
        <end position="25"/>
    </location>
</feature>
<proteinExistence type="predicted"/>
<dbReference type="AlphaFoldDB" id="A0A1H1JMX2"/>
<keyword evidence="3" id="KW-1185">Reference proteome</keyword>
<organism evidence="2 3">
    <name type="scientific">Paraburkholderia tuberum</name>
    <dbReference type="NCBI Taxonomy" id="157910"/>
    <lineage>
        <taxon>Bacteria</taxon>
        <taxon>Pseudomonadati</taxon>
        <taxon>Pseudomonadota</taxon>
        <taxon>Betaproteobacteria</taxon>
        <taxon>Burkholderiales</taxon>
        <taxon>Burkholderiaceae</taxon>
        <taxon>Paraburkholderia</taxon>
    </lineage>
</organism>
<feature type="chain" id="PRO_5011529974" evidence="1">
    <location>
        <begin position="26"/>
        <end position="184"/>
    </location>
</feature>
<dbReference type="PROSITE" id="PS51257">
    <property type="entry name" value="PROKAR_LIPOPROTEIN"/>
    <property type="match status" value="1"/>
</dbReference>
<evidence type="ECO:0000256" key="1">
    <source>
        <dbReference type="SAM" id="SignalP"/>
    </source>
</evidence>